<comment type="caution">
    <text evidence="1">The sequence shown here is derived from an EMBL/GenBank/DDBJ whole genome shotgun (WGS) entry which is preliminary data.</text>
</comment>
<gene>
    <name evidence="1" type="ORF">H8S11_05035</name>
</gene>
<reference evidence="1" key="1">
    <citation type="submission" date="2020-08" db="EMBL/GenBank/DDBJ databases">
        <title>Genome public.</title>
        <authorList>
            <person name="Liu C."/>
            <person name="Sun Q."/>
        </authorList>
    </citation>
    <scope>NUCLEOTIDE SEQUENCE</scope>
    <source>
        <strain evidence="1">NSJ-23</strain>
    </source>
</reference>
<name>A0A8J6J9L9_9FIRM</name>
<keyword evidence="2" id="KW-1185">Reference proteome</keyword>
<dbReference type="Proteomes" id="UP000628736">
    <property type="component" value="Unassembled WGS sequence"/>
</dbReference>
<evidence type="ECO:0000313" key="2">
    <source>
        <dbReference type="Proteomes" id="UP000628736"/>
    </source>
</evidence>
<organism evidence="1 2">
    <name type="scientific">Flintibacter hominis</name>
    <dbReference type="NCBI Taxonomy" id="2763048"/>
    <lineage>
        <taxon>Bacteria</taxon>
        <taxon>Bacillati</taxon>
        <taxon>Bacillota</taxon>
        <taxon>Clostridia</taxon>
        <taxon>Eubacteriales</taxon>
        <taxon>Flintibacter</taxon>
    </lineage>
</organism>
<accession>A0A8J6J9L9</accession>
<proteinExistence type="predicted"/>
<protein>
    <submittedName>
        <fullName evidence="1">Transposase</fullName>
    </submittedName>
</protein>
<evidence type="ECO:0000313" key="1">
    <source>
        <dbReference type="EMBL" id="MBC5722178.1"/>
    </source>
</evidence>
<dbReference type="EMBL" id="JACOPO010000002">
    <property type="protein sequence ID" value="MBC5722178.1"/>
    <property type="molecule type" value="Genomic_DNA"/>
</dbReference>
<dbReference type="AlphaFoldDB" id="A0A8J6J9L9"/>
<sequence>MADFEALSPDAKHQLTAWLDIYPSLSRVYWAKEQFRKIYESERRVQAEILFENGVIPLVRVYRSSAT</sequence>